<dbReference type="SMART" id="SM00028">
    <property type="entry name" value="TPR"/>
    <property type="match status" value="4"/>
</dbReference>
<gene>
    <name evidence="4" type="ORF">GCM10010885_13690</name>
</gene>
<dbReference type="InterPro" id="IPR011990">
    <property type="entry name" value="TPR-like_helical_dom_sf"/>
</dbReference>
<keyword evidence="5" id="KW-1185">Reference proteome</keyword>
<evidence type="ECO:0008006" key="6">
    <source>
        <dbReference type="Google" id="ProtNLM"/>
    </source>
</evidence>
<evidence type="ECO:0000256" key="3">
    <source>
        <dbReference type="PROSITE-ProRule" id="PRU00339"/>
    </source>
</evidence>
<dbReference type="SUPFAM" id="SSF48452">
    <property type="entry name" value="TPR-like"/>
    <property type="match status" value="2"/>
</dbReference>
<dbReference type="AlphaFoldDB" id="A0A917K948"/>
<feature type="repeat" description="TPR" evidence="3">
    <location>
        <begin position="176"/>
        <end position="209"/>
    </location>
</feature>
<keyword evidence="1" id="KW-0677">Repeat</keyword>
<feature type="repeat" description="TPR" evidence="3">
    <location>
        <begin position="74"/>
        <end position="107"/>
    </location>
</feature>
<dbReference type="PROSITE" id="PS50005">
    <property type="entry name" value="TPR"/>
    <property type="match status" value="4"/>
</dbReference>
<dbReference type="InterPro" id="IPR051012">
    <property type="entry name" value="CellSynth/LPSAsmb/PSIAsmb"/>
</dbReference>
<dbReference type="PANTHER" id="PTHR45586:SF1">
    <property type="entry name" value="LIPOPOLYSACCHARIDE ASSEMBLY PROTEIN B"/>
    <property type="match status" value="1"/>
</dbReference>
<dbReference type="Pfam" id="PF13432">
    <property type="entry name" value="TPR_16"/>
    <property type="match status" value="1"/>
</dbReference>
<sequence>MRLDAAFFHERGVKYLQRHDFERALKAFRKTVEYEPDNPVHHCNLAGVLAEMGDFAASNEVLLRVLEEIAPDMAEVQFYLANNYANMGEYEIAEEYVLRYLDARPDGEYAEDAREMLSILMDEFGGGKALARWQDRWREQEREAAKRDGRHLLEEGQFEAAVEWLEQVVRREPDNLAARNNLSLAYYYTGQYEEAVRGAEGVLAEQPHNLHALCNLALFSAHVGPKARLEACVQKLAKVFPLHYDLALKVGTTLGLVGQHQAAFSVFERLARIAAEPDPALYHCAAAAAANAGRFAAARRYWRLLARFAETEDLANYYLKQLDAAAAAGRRSLRVSYQYDLPLHEQFTEMKRRLQAGDLTAWRRDPLLRASLYWGLRHGDDETRRVVLRTLAWLADADAERAIRLFLKRPQVPPALQAAALFALQRCGARGRIDVWVDGEIAPVRMSALPKDLVLGIEPVWQEVWRLAEDWFKAHRKRQHLGRAKRLWVAFAEHAFLHGRVRVTRPPVWAAALVYVVMKRFDAGVRRKDVAADFAVAVPAVSRAAGRLQGFADGCAEDG</sequence>
<reference evidence="4" key="1">
    <citation type="journal article" date="2014" name="Int. J. Syst. Evol. Microbiol.">
        <title>Complete genome sequence of Corynebacterium casei LMG S-19264T (=DSM 44701T), isolated from a smear-ripened cheese.</title>
        <authorList>
            <consortium name="US DOE Joint Genome Institute (JGI-PGF)"/>
            <person name="Walter F."/>
            <person name="Albersmeier A."/>
            <person name="Kalinowski J."/>
            <person name="Ruckert C."/>
        </authorList>
    </citation>
    <scope>NUCLEOTIDE SEQUENCE</scope>
    <source>
        <strain evidence="4">JCM 18487</strain>
    </source>
</reference>
<keyword evidence="2 3" id="KW-0802">TPR repeat</keyword>
<dbReference type="Gene3D" id="1.25.40.10">
    <property type="entry name" value="Tetratricopeptide repeat domain"/>
    <property type="match status" value="2"/>
</dbReference>
<name>A0A917K948_9BACL</name>
<evidence type="ECO:0000313" key="5">
    <source>
        <dbReference type="Proteomes" id="UP000637695"/>
    </source>
</evidence>
<feature type="repeat" description="TPR" evidence="3">
    <location>
        <begin position="142"/>
        <end position="175"/>
    </location>
</feature>
<comment type="caution">
    <text evidence="4">The sequence shown here is derived from an EMBL/GenBank/DDBJ whole genome shotgun (WGS) entry which is preliminary data.</text>
</comment>
<dbReference type="InterPro" id="IPR019734">
    <property type="entry name" value="TPR_rpt"/>
</dbReference>
<evidence type="ECO:0000256" key="2">
    <source>
        <dbReference type="ARBA" id="ARBA00022803"/>
    </source>
</evidence>
<feature type="repeat" description="TPR" evidence="3">
    <location>
        <begin position="5"/>
        <end position="38"/>
    </location>
</feature>
<dbReference type="PANTHER" id="PTHR45586">
    <property type="entry name" value="TPR REPEAT-CONTAINING PROTEIN PA4667"/>
    <property type="match status" value="1"/>
</dbReference>
<evidence type="ECO:0000313" key="4">
    <source>
        <dbReference type="EMBL" id="GGJ05791.1"/>
    </source>
</evidence>
<organism evidence="4 5">
    <name type="scientific">Alicyclobacillus cellulosilyticus</name>
    <dbReference type="NCBI Taxonomy" id="1003997"/>
    <lineage>
        <taxon>Bacteria</taxon>
        <taxon>Bacillati</taxon>
        <taxon>Bacillota</taxon>
        <taxon>Bacilli</taxon>
        <taxon>Bacillales</taxon>
        <taxon>Alicyclobacillaceae</taxon>
        <taxon>Alicyclobacillus</taxon>
    </lineage>
</organism>
<proteinExistence type="predicted"/>
<reference evidence="4" key="2">
    <citation type="submission" date="2020-09" db="EMBL/GenBank/DDBJ databases">
        <authorList>
            <person name="Sun Q."/>
            <person name="Ohkuma M."/>
        </authorList>
    </citation>
    <scope>NUCLEOTIDE SEQUENCE</scope>
    <source>
        <strain evidence="4">JCM 18487</strain>
    </source>
</reference>
<evidence type="ECO:0000256" key="1">
    <source>
        <dbReference type="ARBA" id="ARBA00022737"/>
    </source>
</evidence>
<dbReference type="EMBL" id="BMOY01000018">
    <property type="protein sequence ID" value="GGJ05791.1"/>
    <property type="molecule type" value="Genomic_DNA"/>
</dbReference>
<dbReference type="Pfam" id="PF14559">
    <property type="entry name" value="TPR_19"/>
    <property type="match status" value="1"/>
</dbReference>
<dbReference type="Proteomes" id="UP000637695">
    <property type="component" value="Unassembled WGS sequence"/>
</dbReference>
<accession>A0A917K948</accession>
<protein>
    <recommendedName>
        <fullName evidence="6">Tetratricopeptide repeat protein</fullName>
    </recommendedName>
</protein>